<accession>M4C374</accession>
<evidence type="ECO:0000313" key="3">
    <source>
        <dbReference type="Proteomes" id="UP000011713"/>
    </source>
</evidence>
<proteinExistence type="predicted"/>
<dbReference type="VEuPathDB" id="FungiDB:HpaG813541"/>
<dbReference type="AlphaFoldDB" id="M4C374"/>
<sequence>MIVGLVLFVVFVRVLFTVFPVCAKALGFRSSSDGPNAARSVKAVEKEPERAEPP</sequence>
<dbReference type="EnsemblProtists" id="HpaT813541">
    <property type="protein sequence ID" value="HpaP813541"/>
    <property type="gene ID" value="HpaG813541"/>
</dbReference>
<reference evidence="2" key="2">
    <citation type="submission" date="2015-06" db="UniProtKB">
        <authorList>
            <consortium name="EnsemblProtists"/>
        </authorList>
    </citation>
    <scope>IDENTIFICATION</scope>
    <source>
        <strain evidence="2">Emoy2</strain>
    </source>
</reference>
<feature type="compositionally biased region" description="Basic and acidic residues" evidence="1">
    <location>
        <begin position="42"/>
        <end position="54"/>
    </location>
</feature>
<feature type="region of interest" description="Disordered" evidence="1">
    <location>
        <begin position="29"/>
        <end position="54"/>
    </location>
</feature>
<keyword evidence="3" id="KW-1185">Reference proteome</keyword>
<organism evidence="2 3">
    <name type="scientific">Hyaloperonospora arabidopsidis (strain Emoy2)</name>
    <name type="common">Downy mildew agent</name>
    <name type="synonym">Peronospora arabidopsidis</name>
    <dbReference type="NCBI Taxonomy" id="559515"/>
    <lineage>
        <taxon>Eukaryota</taxon>
        <taxon>Sar</taxon>
        <taxon>Stramenopiles</taxon>
        <taxon>Oomycota</taxon>
        <taxon>Peronosporomycetes</taxon>
        <taxon>Peronosporales</taxon>
        <taxon>Peronosporaceae</taxon>
        <taxon>Hyaloperonospora</taxon>
    </lineage>
</organism>
<dbReference type="Proteomes" id="UP000011713">
    <property type="component" value="Unassembled WGS sequence"/>
</dbReference>
<dbReference type="InParanoid" id="M4C374"/>
<name>M4C374_HYAAE</name>
<evidence type="ECO:0000313" key="2">
    <source>
        <dbReference type="EnsemblProtists" id="HpaP813541"/>
    </source>
</evidence>
<reference evidence="3" key="1">
    <citation type="journal article" date="2010" name="Science">
        <title>Signatures of adaptation to obligate biotrophy in the Hyaloperonospora arabidopsidis genome.</title>
        <authorList>
            <person name="Baxter L."/>
            <person name="Tripathy S."/>
            <person name="Ishaque N."/>
            <person name="Boot N."/>
            <person name="Cabral A."/>
            <person name="Kemen E."/>
            <person name="Thines M."/>
            <person name="Ah-Fong A."/>
            <person name="Anderson R."/>
            <person name="Badejoko W."/>
            <person name="Bittner-Eddy P."/>
            <person name="Boore J.L."/>
            <person name="Chibucos M.C."/>
            <person name="Coates M."/>
            <person name="Dehal P."/>
            <person name="Delehaunty K."/>
            <person name="Dong S."/>
            <person name="Downton P."/>
            <person name="Dumas B."/>
            <person name="Fabro G."/>
            <person name="Fronick C."/>
            <person name="Fuerstenberg S.I."/>
            <person name="Fulton L."/>
            <person name="Gaulin E."/>
            <person name="Govers F."/>
            <person name="Hughes L."/>
            <person name="Humphray S."/>
            <person name="Jiang R.H."/>
            <person name="Judelson H."/>
            <person name="Kamoun S."/>
            <person name="Kyung K."/>
            <person name="Meijer H."/>
            <person name="Minx P."/>
            <person name="Morris P."/>
            <person name="Nelson J."/>
            <person name="Phuntumart V."/>
            <person name="Qutob D."/>
            <person name="Rehmany A."/>
            <person name="Rougon-Cardoso A."/>
            <person name="Ryden P."/>
            <person name="Torto-Alalibo T."/>
            <person name="Studholme D."/>
            <person name="Wang Y."/>
            <person name="Win J."/>
            <person name="Wood J."/>
            <person name="Clifton S.W."/>
            <person name="Rogers J."/>
            <person name="Van den Ackerveken G."/>
            <person name="Jones J.D."/>
            <person name="McDowell J.M."/>
            <person name="Beynon J."/>
            <person name="Tyler B.M."/>
        </authorList>
    </citation>
    <scope>NUCLEOTIDE SEQUENCE [LARGE SCALE GENOMIC DNA]</scope>
    <source>
        <strain evidence="3">Emoy2</strain>
    </source>
</reference>
<protein>
    <submittedName>
        <fullName evidence="2">Uncharacterized protein</fullName>
    </submittedName>
</protein>
<evidence type="ECO:0000256" key="1">
    <source>
        <dbReference type="SAM" id="MobiDB-lite"/>
    </source>
</evidence>
<dbReference type="HOGENOM" id="CLU_3054443_0_0_1"/>
<dbReference type="EMBL" id="JH598154">
    <property type="status" value="NOT_ANNOTATED_CDS"/>
    <property type="molecule type" value="Genomic_DNA"/>
</dbReference>